<keyword evidence="2" id="KW-1185">Reference proteome</keyword>
<dbReference type="Proteomes" id="UP001150581">
    <property type="component" value="Unassembled WGS sequence"/>
</dbReference>
<organism evidence="1 2">
    <name type="scientific">Kickxella alabastrina</name>
    <dbReference type="NCBI Taxonomy" id="61397"/>
    <lineage>
        <taxon>Eukaryota</taxon>
        <taxon>Fungi</taxon>
        <taxon>Fungi incertae sedis</taxon>
        <taxon>Zoopagomycota</taxon>
        <taxon>Kickxellomycotina</taxon>
        <taxon>Kickxellomycetes</taxon>
        <taxon>Kickxellales</taxon>
        <taxon>Kickxellaceae</taxon>
        <taxon>Kickxella</taxon>
    </lineage>
</organism>
<proteinExistence type="predicted"/>
<name>A0ACC1I4F6_9FUNG</name>
<evidence type="ECO:0000313" key="2">
    <source>
        <dbReference type="Proteomes" id="UP001150581"/>
    </source>
</evidence>
<comment type="caution">
    <text evidence="1">The sequence shown here is derived from an EMBL/GenBank/DDBJ whole genome shotgun (WGS) entry which is preliminary data.</text>
</comment>
<accession>A0ACC1I4F6</accession>
<gene>
    <name evidence="1" type="ORF">LPJ66_009233</name>
</gene>
<evidence type="ECO:0000313" key="1">
    <source>
        <dbReference type="EMBL" id="KAJ1887211.1"/>
    </source>
</evidence>
<protein>
    <submittedName>
        <fullName evidence="1">Uncharacterized protein</fullName>
    </submittedName>
</protein>
<dbReference type="EMBL" id="JANBPG010002054">
    <property type="protein sequence ID" value="KAJ1887211.1"/>
    <property type="molecule type" value="Genomic_DNA"/>
</dbReference>
<sequence length="328" mass="36723">MLCRILRKSDPESFVLYLWRNRPTIVIGRNQNPWKECNLKMMASRNVLLARRTSGGGSVYHDMGNSNYTVVMPREAFTRDKCAEMVSRALHHADIPAYVNERHDVTVEGRKISGSAFKLTNKRAFHHGTMLIDTDLGRLHGCLHSEAKDDIEALGVESVRSVVTNLREYSLSIDHLTFCQAVMREFGRTFGKLDVGRNVTVWDESDTDVVGMVEEERKRISTWKWLYGQTPRFVHRFGGVVGGKPVVAKVSVYHGHVTEVSLEYDAGQEDADDCGIFQMISDSLVDAPYVAADIRGCLGPISRESPAAAELCRWILEKIMEAASGDSA</sequence>
<reference evidence="1" key="1">
    <citation type="submission" date="2022-07" db="EMBL/GenBank/DDBJ databases">
        <title>Phylogenomic reconstructions and comparative analyses of Kickxellomycotina fungi.</title>
        <authorList>
            <person name="Reynolds N.K."/>
            <person name="Stajich J.E."/>
            <person name="Barry K."/>
            <person name="Grigoriev I.V."/>
            <person name="Crous P."/>
            <person name="Smith M.E."/>
        </authorList>
    </citation>
    <scope>NUCLEOTIDE SEQUENCE</scope>
    <source>
        <strain evidence="1">Benny 63K</strain>
    </source>
</reference>